<comment type="caution">
    <text evidence="1">The sequence shown here is derived from an EMBL/GenBank/DDBJ whole genome shotgun (WGS) entry which is preliminary data.</text>
</comment>
<dbReference type="AlphaFoldDB" id="A0A2H3K8V3"/>
<organism evidence="1 2">
    <name type="scientific">Flavobacterium branchiophilum</name>
    <dbReference type="NCBI Taxonomy" id="55197"/>
    <lineage>
        <taxon>Bacteria</taxon>
        <taxon>Pseudomonadati</taxon>
        <taxon>Bacteroidota</taxon>
        <taxon>Flavobacteriia</taxon>
        <taxon>Flavobacteriales</taxon>
        <taxon>Flavobacteriaceae</taxon>
        <taxon>Flavobacterium</taxon>
    </lineage>
</organism>
<gene>
    <name evidence="1" type="ORF">B0A77_13910</name>
</gene>
<evidence type="ECO:0000313" key="1">
    <source>
        <dbReference type="EMBL" id="PDS22255.1"/>
    </source>
</evidence>
<dbReference type="EMBL" id="PCMW01000105">
    <property type="protein sequence ID" value="PDS22255.1"/>
    <property type="molecule type" value="Genomic_DNA"/>
</dbReference>
<protein>
    <recommendedName>
        <fullName evidence="3">Integrase catalytic domain-containing protein</fullName>
    </recommendedName>
</protein>
<evidence type="ECO:0008006" key="3">
    <source>
        <dbReference type="Google" id="ProtNLM"/>
    </source>
</evidence>
<reference evidence="1 2" key="1">
    <citation type="submission" date="2017-09" db="EMBL/GenBank/DDBJ databases">
        <title>Whole genomes of Flavobacteriaceae.</title>
        <authorList>
            <person name="Stine C."/>
            <person name="Li C."/>
            <person name="Tadesse D."/>
        </authorList>
    </citation>
    <scope>NUCLEOTIDE SEQUENCE [LARGE SCALE GENOMIC DNA]</scope>
    <source>
        <strain evidence="1 2">ATCC 35036</strain>
    </source>
</reference>
<dbReference type="OrthoDB" id="612554at2"/>
<dbReference type="Proteomes" id="UP000220828">
    <property type="component" value="Unassembled WGS sequence"/>
</dbReference>
<sequence length="657" mass="76957">MYEYHNNILSIPARLLYEDWGLMAYKTYNSLCFRKKLVRTKEGRGAGNEAFISFYDLPIDIKTVCVQKLGTPKDIIVRNQLENYILPDPKAIQFFAGHRKPNGKPLSEEDQREKATNAIILNAIQMVFKDKGVMTKMFGKKKTLIWQNISEAVNAINPNKCTYSLPGNARSLQRKYDKYLIEGYKTFIHAGEGLENARIIKGEIADFILAQYCLPIKLSVPMVLGRYNEVAESKGWGEITEQAIHNFLNEPERMRIWTLARHGKEAYDRKYKHTLTRNKSDWFPNSFWAIDGTKLDWIHFDSETDNKMGAKLKIDVLFDVYSEKVIGWSLSFSESHIDHFKAIKMAVNESQCRPYYLTYDHQSGHQMDRMQELYDSLVAVDGGTHFANKVKSHNNPAEQLFNRLQQQVINKFWFSDGQSIKVRRNDNRMNEDFILENKHLLKTTDDLYQAWETVVNLWNSAKHPKFNASRNEVYLHEMPQKETLSLFDIMDKMWVQEVKKPIQYKAHGLDMWLADKKYQFEVLDHNGDIDIEFRRKNVGNKFIVRYDPDFLDGYIQLCQKDLNGNIVLVAHAEPKREHQNIPILMKDGDKEQWAKDYAVRDAEYNRDFEDYQKLMQRAGITPQTEIDNQDLLIKFKGNLPKQQRSKVESEENIFNHI</sequence>
<dbReference type="SUPFAM" id="SSF53098">
    <property type="entry name" value="Ribonuclease H-like"/>
    <property type="match status" value="1"/>
</dbReference>
<proteinExistence type="predicted"/>
<dbReference type="InterPro" id="IPR036397">
    <property type="entry name" value="RNaseH_sf"/>
</dbReference>
<accession>A0A2H3K8V3</accession>
<dbReference type="InterPro" id="IPR012337">
    <property type="entry name" value="RNaseH-like_sf"/>
</dbReference>
<name>A0A2H3K8V3_9FLAO</name>
<dbReference type="RefSeq" id="WP_097554829.1">
    <property type="nucleotide sequence ID" value="NZ_PCMW01000105.1"/>
</dbReference>
<evidence type="ECO:0000313" key="2">
    <source>
        <dbReference type="Proteomes" id="UP000220828"/>
    </source>
</evidence>
<dbReference type="GO" id="GO:0003676">
    <property type="term" value="F:nucleic acid binding"/>
    <property type="evidence" value="ECO:0007669"/>
    <property type="project" value="InterPro"/>
</dbReference>
<dbReference type="Gene3D" id="3.30.420.10">
    <property type="entry name" value="Ribonuclease H-like superfamily/Ribonuclease H"/>
    <property type="match status" value="1"/>
</dbReference>